<feature type="transmembrane region" description="Helical" evidence="5">
    <location>
        <begin position="269"/>
        <end position="287"/>
    </location>
</feature>
<sequence>MEMMILKIIAIIILAPILGGLIAGVDRIISARMQGRKGPRLLQPFYDVLKLLGKESLRVNKVHGLYIYLSFIFMILTTVLILSGGDILLAVFSLTLSSVMFILGGYASNSPYSTIGAERELLAVMAYEPMVILAAIGLYYINNSFLSKDIINSSVPAIAYLPAIFLGFVYILTFKLRKSPFDLSTSEHGHQELVKGITTEYSGKDLAVIQVMHWYETVIAMAFVYMFIATAAPISHLYAVIVCIIIYLIEILIDNSFSRVKWKLALKSAWIVTIVLGTLNLVVLQLTM</sequence>
<feature type="transmembrane region" description="Helical" evidence="5">
    <location>
        <begin position="88"/>
        <end position="109"/>
    </location>
</feature>
<comment type="subcellular location">
    <subcellularLocation>
        <location evidence="1">Membrane</location>
        <topology evidence="1">Multi-pass membrane protein</topology>
    </subcellularLocation>
</comment>
<evidence type="ECO:0000313" key="6">
    <source>
        <dbReference type="EMBL" id="SHJ63681.1"/>
    </source>
</evidence>
<evidence type="ECO:0000256" key="2">
    <source>
        <dbReference type="ARBA" id="ARBA00022692"/>
    </source>
</evidence>
<organism evidence="6 7">
    <name type="scientific">Parasporobacterium paucivorans DSM 15970</name>
    <dbReference type="NCBI Taxonomy" id="1122934"/>
    <lineage>
        <taxon>Bacteria</taxon>
        <taxon>Bacillati</taxon>
        <taxon>Bacillota</taxon>
        <taxon>Clostridia</taxon>
        <taxon>Lachnospirales</taxon>
        <taxon>Lachnospiraceae</taxon>
        <taxon>Parasporobacterium</taxon>
    </lineage>
</organism>
<dbReference type="RefSeq" id="WP_207647349.1">
    <property type="nucleotide sequence ID" value="NZ_FQYT01000030.1"/>
</dbReference>
<protein>
    <submittedName>
        <fullName evidence="6">Ech hydrogenase subunit B</fullName>
    </submittedName>
</protein>
<evidence type="ECO:0000256" key="4">
    <source>
        <dbReference type="ARBA" id="ARBA00023136"/>
    </source>
</evidence>
<feature type="transmembrane region" description="Helical" evidence="5">
    <location>
        <begin position="238"/>
        <end position="257"/>
    </location>
</feature>
<evidence type="ECO:0000256" key="1">
    <source>
        <dbReference type="ARBA" id="ARBA00004141"/>
    </source>
</evidence>
<keyword evidence="4 5" id="KW-0472">Membrane</keyword>
<name>A0A1M6KXH5_9FIRM</name>
<dbReference type="GO" id="GO:0005886">
    <property type="term" value="C:plasma membrane"/>
    <property type="evidence" value="ECO:0007669"/>
    <property type="project" value="TreeGrafter"/>
</dbReference>
<keyword evidence="7" id="KW-1185">Reference proteome</keyword>
<dbReference type="Proteomes" id="UP000184342">
    <property type="component" value="Unassembled WGS sequence"/>
</dbReference>
<feature type="transmembrane region" description="Helical" evidence="5">
    <location>
        <begin position="6"/>
        <end position="29"/>
    </location>
</feature>
<feature type="transmembrane region" description="Helical" evidence="5">
    <location>
        <begin position="65"/>
        <end position="82"/>
    </location>
</feature>
<accession>A0A1M6KXH5</accession>
<dbReference type="InterPro" id="IPR052561">
    <property type="entry name" value="ComplexI_Subunit1"/>
</dbReference>
<dbReference type="PANTHER" id="PTHR43359:SF1">
    <property type="entry name" value="FORMATE HYDROGENLYASE SUBUNIT 4-RELATED"/>
    <property type="match status" value="1"/>
</dbReference>
<reference evidence="6 7" key="1">
    <citation type="submission" date="2016-11" db="EMBL/GenBank/DDBJ databases">
        <authorList>
            <person name="Jaros S."/>
            <person name="Januszkiewicz K."/>
            <person name="Wedrychowicz H."/>
        </authorList>
    </citation>
    <scope>NUCLEOTIDE SEQUENCE [LARGE SCALE GENOMIC DNA]</scope>
    <source>
        <strain evidence="6 7">DSM 15970</strain>
    </source>
</reference>
<dbReference type="STRING" id="1122934.SAMN02745691_02285"/>
<evidence type="ECO:0000313" key="7">
    <source>
        <dbReference type="Proteomes" id="UP000184342"/>
    </source>
</evidence>
<feature type="transmembrane region" description="Helical" evidence="5">
    <location>
        <begin position="153"/>
        <end position="174"/>
    </location>
</feature>
<gene>
    <name evidence="6" type="ORF">SAMN02745691_02285</name>
</gene>
<dbReference type="Pfam" id="PF00146">
    <property type="entry name" value="NADHdh"/>
    <property type="match status" value="1"/>
</dbReference>
<dbReference type="EMBL" id="FQYT01000030">
    <property type="protein sequence ID" value="SHJ63681.1"/>
    <property type="molecule type" value="Genomic_DNA"/>
</dbReference>
<evidence type="ECO:0000256" key="5">
    <source>
        <dbReference type="SAM" id="Phobius"/>
    </source>
</evidence>
<evidence type="ECO:0000256" key="3">
    <source>
        <dbReference type="ARBA" id="ARBA00022989"/>
    </source>
</evidence>
<proteinExistence type="predicted"/>
<keyword evidence="3 5" id="KW-1133">Transmembrane helix</keyword>
<dbReference type="PANTHER" id="PTHR43359">
    <property type="entry name" value="FORMATE HYDROGENLYASE SUBUNIT 4"/>
    <property type="match status" value="1"/>
</dbReference>
<feature type="transmembrane region" description="Helical" evidence="5">
    <location>
        <begin position="121"/>
        <end position="141"/>
    </location>
</feature>
<dbReference type="AlphaFoldDB" id="A0A1M6KXH5"/>
<keyword evidence="2 5" id="KW-0812">Transmembrane</keyword>
<dbReference type="InterPro" id="IPR001694">
    <property type="entry name" value="NADH_UbQ_OxRdtase_su1/FPO"/>
</dbReference>